<feature type="domain" description="Amidohydrolase-related" evidence="2">
    <location>
        <begin position="44"/>
        <end position="385"/>
    </location>
</feature>
<accession>A0A927JDU7</accession>
<evidence type="ECO:0000259" key="2">
    <source>
        <dbReference type="Pfam" id="PF01979"/>
    </source>
</evidence>
<dbReference type="PANTHER" id="PTHR43794:SF11">
    <property type="entry name" value="AMIDOHYDROLASE-RELATED DOMAIN-CONTAINING PROTEIN"/>
    <property type="match status" value="1"/>
</dbReference>
<evidence type="ECO:0000256" key="1">
    <source>
        <dbReference type="ARBA" id="ARBA00022801"/>
    </source>
</evidence>
<evidence type="ECO:0000313" key="4">
    <source>
        <dbReference type="Proteomes" id="UP000642993"/>
    </source>
</evidence>
<dbReference type="Gene3D" id="2.30.40.10">
    <property type="entry name" value="Urease, subunit C, domain 1"/>
    <property type="match status" value="1"/>
</dbReference>
<dbReference type="PANTHER" id="PTHR43794">
    <property type="entry name" value="AMINOHYDROLASE SSNA-RELATED"/>
    <property type="match status" value="1"/>
</dbReference>
<dbReference type="EMBL" id="JACYWE010000005">
    <property type="protein sequence ID" value="MBD8506822.1"/>
    <property type="molecule type" value="Genomic_DNA"/>
</dbReference>
<reference evidence="3" key="1">
    <citation type="submission" date="2020-09" db="EMBL/GenBank/DDBJ databases">
        <title>Hoyosella lacisalsi sp. nov., a halotolerant actinobacterium isolated from soil of Lake Gudzhirganskoe.</title>
        <authorList>
            <person name="Yang Q."/>
            <person name="Guo P.Y."/>
            <person name="Liu S.W."/>
            <person name="Li F.N."/>
            <person name="Sun C.H."/>
        </authorList>
    </citation>
    <scope>NUCLEOTIDE SEQUENCE</scope>
    <source>
        <strain evidence="3">G463</strain>
    </source>
</reference>
<organism evidence="3 4">
    <name type="scientific">Lolliginicoccus lacisalsi</name>
    <dbReference type="NCBI Taxonomy" id="2742202"/>
    <lineage>
        <taxon>Bacteria</taxon>
        <taxon>Bacillati</taxon>
        <taxon>Actinomycetota</taxon>
        <taxon>Actinomycetes</taxon>
        <taxon>Mycobacteriales</taxon>
        <taxon>Hoyosellaceae</taxon>
        <taxon>Lolliginicoccus</taxon>
    </lineage>
</organism>
<proteinExistence type="predicted"/>
<comment type="caution">
    <text evidence="3">The sequence shown here is derived from an EMBL/GenBank/DDBJ whole genome shotgun (WGS) entry which is preliminary data.</text>
</comment>
<evidence type="ECO:0000313" key="3">
    <source>
        <dbReference type="EMBL" id="MBD8506822.1"/>
    </source>
</evidence>
<keyword evidence="4" id="KW-1185">Reference proteome</keyword>
<dbReference type="AlphaFoldDB" id="A0A927JDU7"/>
<dbReference type="GO" id="GO:0016810">
    <property type="term" value="F:hydrolase activity, acting on carbon-nitrogen (but not peptide) bonds"/>
    <property type="evidence" value="ECO:0007669"/>
    <property type="project" value="InterPro"/>
</dbReference>
<dbReference type="InterPro" id="IPR050287">
    <property type="entry name" value="MTA/SAH_deaminase"/>
</dbReference>
<dbReference type="CDD" id="cd01298">
    <property type="entry name" value="ATZ_TRZ_like"/>
    <property type="match status" value="1"/>
</dbReference>
<dbReference type="Gene3D" id="3.20.20.140">
    <property type="entry name" value="Metal-dependent hydrolases"/>
    <property type="match status" value="1"/>
</dbReference>
<gene>
    <name evidence="3" type="ORF">HT102_10010</name>
</gene>
<dbReference type="InterPro" id="IPR011059">
    <property type="entry name" value="Metal-dep_hydrolase_composite"/>
</dbReference>
<dbReference type="InterPro" id="IPR032466">
    <property type="entry name" value="Metal_Hydrolase"/>
</dbReference>
<name>A0A927JDU7_9ACTN</name>
<keyword evidence="1" id="KW-0378">Hydrolase</keyword>
<dbReference type="InterPro" id="IPR006680">
    <property type="entry name" value="Amidohydro-rel"/>
</dbReference>
<dbReference type="SUPFAM" id="SSF51556">
    <property type="entry name" value="Metallo-dependent hydrolases"/>
    <property type="match status" value="1"/>
</dbReference>
<protein>
    <submittedName>
        <fullName evidence="3">Amidohydrolase</fullName>
    </submittedName>
</protein>
<dbReference type="Pfam" id="PF01979">
    <property type="entry name" value="Amidohydro_1"/>
    <property type="match status" value="1"/>
</dbReference>
<sequence>MDDDATVIEDSSILVRDGRIASIGSDRGDPPGAGDTVIDASGCVILPGFANAHTHLAMTLFRGLADDVDLQSFLERVVGEESSTLTPDRVHHGVLDACRESLLAGTTDALDMYWFPDSAVKAGIDLGMRVHTGEAFAGFPTPERRSVEEKLDALTASGERVPWLMPHSVYALDDEQLRRIAGTAEQLGSRIHVHAAENAGEIKLVREQHGATPIEVLARTGLLTSRTVIAHAVHLTDRDIAQIAEAGATVAHCPWSNLKLASGVAPVRALLDAGVRVALGTDGAVSSNSLDMWSTLRLAAVLHKNRESNPASLGARAVLAMATRHGAEALGLRGGGILAPGHSATLQVVDLSGPHHAGLGDAWSQLVYSARPSDVRDVLVDGEIVVRDRRLCRG</sequence>
<dbReference type="Proteomes" id="UP000642993">
    <property type="component" value="Unassembled WGS sequence"/>
</dbReference>
<dbReference type="SUPFAM" id="SSF51338">
    <property type="entry name" value="Composite domain of metallo-dependent hydrolases"/>
    <property type="match status" value="2"/>
</dbReference>